<dbReference type="Gene3D" id="1.25.40.10">
    <property type="entry name" value="Tetratricopeptide repeat domain"/>
    <property type="match status" value="1"/>
</dbReference>
<dbReference type="InterPro" id="IPR006597">
    <property type="entry name" value="Sel1-like"/>
</dbReference>
<dbReference type="eggNOG" id="KOG1550">
    <property type="taxonomic scope" value="Eukaryota"/>
</dbReference>
<comment type="caution">
    <text evidence="3">The sequence shown here is derived from an EMBL/GenBank/DDBJ whole genome shotgun (WGS) entry which is preliminary data.</text>
</comment>
<protein>
    <submittedName>
        <fullName evidence="3">Uncharacterized protein</fullName>
    </submittedName>
</protein>
<dbReference type="EMBL" id="AGNL01013679">
    <property type="protein sequence ID" value="EJK67100.1"/>
    <property type="molecule type" value="Genomic_DNA"/>
</dbReference>
<dbReference type="Proteomes" id="UP000266841">
    <property type="component" value="Unassembled WGS sequence"/>
</dbReference>
<dbReference type="InterPro" id="IPR050767">
    <property type="entry name" value="Sel1_AlgK"/>
</dbReference>
<name>K0SP08_THAOC</name>
<dbReference type="Pfam" id="PF08238">
    <property type="entry name" value="Sel1"/>
    <property type="match status" value="3"/>
</dbReference>
<comment type="similarity">
    <text evidence="1">Belongs to the sel-1 family.</text>
</comment>
<evidence type="ECO:0000256" key="1">
    <source>
        <dbReference type="ARBA" id="ARBA00038101"/>
    </source>
</evidence>
<feature type="region of interest" description="Disordered" evidence="2">
    <location>
        <begin position="162"/>
        <end position="183"/>
    </location>
</feature>
<dbReference type="SUPFAM" id="SSF81901">
    <property type="entry name" value="HCP-like"/>
    <property type="match status" value="1"/>
</dbReference>
<dbReference type="OMA" id="NTECEMM"/>
<accession>K0SP08</accession>
<organism evidence="3 4">
    <name type="scientific">Thalassiosira oceanica</name>
    <name type="common">Marine diatom</name>
    <dbReference type="NCBI Taxonomy" id="159749"/>
    <lineage>
        <taxon>Eukaryota</taxon>
        <taxon>Sar</taxon>
        <taxon>Stramenopiles</taxon>
        <taxon>Ochrophyta</taxon>
        <taxon>Bacillariophyta</taxon>
        <taxon>Coscinodiscophyceae</taxon>
        <taxon>Thalassiosirophycidae</taxon>
        <taxon>Thalassiosirales</taxon>
        <taxon>Thalassiosiraceae</taxon>
        <taxon>Thalassiosira</taxon>
    </lineage>
</organism>
<feature type="compositionally biased region" description="Basic and acidic residues" evidence="2">
    <location>
        <begin position="162"/>
        <end position="171"/>
    </location>
</feature>
<keyword evidence="4" id="KW-1185">Reference proteome</keyword>
<dbReference type="InterPro" id="IPR011990">
    <property type="entry name" value="TPR-like_helical_dom_sf"/>
</dbReference>
<evidence type="ECO:0000313" key="4">
    <source>
        <dbReference type="Proteomes" id="UP000266841"/>
    </source>
</evidence>
<evidence type="ECO:0000313" key="3">
    <source>
        <dbReference type="EMBL" id="EJK67100.1"/>
    </source>
</evidence>
<reference evidence="3 4" key="1">
    <citation type="journal article" date="2012" name="Genome Biol.">
        <title>Genome and low-iron response of an oceanic diatom adapted to chronic iron limitation.</title>
        <authorList>
            <person name="Lommer M."/>
            <person name="Specht M."/>
            <person name="Roy A.S."/>
            <person name="Kraemer L."/>
            <person name="Andreson R."/>
            <person name="Gutowska M.A."/>
            <person name="Wolf J."/>
            <person name="Bergner S.V."/>
            <person name="Schilhabel M.B."/>
            <person name="Klostermeier U.C."/>
            <person name="Beiko R.G."/>
            <person name="Rosenstiel P."/>
            <person name="Hippler M."/>
            <person name="Laroche J."/>
        </authorList>
    </citation>
    <scope>NUCLEOTIDE SEQUENCE [LARGE SCALE GENOMIC DNA]</scope>
    <source>
        <strain evidence="3 4">CCMP1005</strain>
    </source>
</reference>
<evidence type="ECO:0000256" key="2">
    <source>
        <dbReference type="SAM" id="MobiDB-lite"/>
    </source>
</evidence>
<dbReference type="SMART" id="SM00671">
    <property type="entry name" value="SEL1"/>
    <property type="match status" value="3"/>
</dbReference>
<dbReference type="PANTHER" id="PTHR11102:SF160">
    <property type="entry name" value="ERAD-ASSOCIATED E3 UBIQUITIN-PROTEIN LIGASE COMPONENT HRD3"/>
    <property type="match status" value="1"/>
</dbReference>
<dbReference type="PANTHER" id="PTHR11102">
    <property type="entry name" value="SEL-1-LIKE PROTEIN"/>
    <property type="match status" value="1"/>
</dbReference>
<gene>
    <name evidence="3" type="ORF">THAOC_11911</name>
</gene>
<sequence length="183" mass="20518">MPNNDADALAMVRARVAKRDHEAIFFLGQQYFYGQLGLQKDMRKGVELYTEAVYFGSVDALFNLGLAYYKGEGVQKDVAKAAEFYEKAAMQGCPLSRHRLGCYEIKFRGNYDRAVRHFLISAKMGHEESVETIKEMFKAGVATKEQYAEALKGYQDAAEEMKSHDRDEVSALRKSCGVSSSVG</sequence>
<dbReference type="AlphaFoldDB" id="K0SP08"/>
<proteinExistence type="inferred from homology"/>
<dbReference type="OrthoDB" id="2384430at2759"/>